<dbReference type="PROSITE" id="PS50949">
    <property type="entry name" value="HTH_GNTR"/>
    <property type="match status" value="1"/>
</dbReference>
<dbReference type="Pfam" id="PF00392">
    <property type="entry name" value="GntR"/>
    <property type="match status" value="1"/>
</dbReference>
<dbReference type="EMBL" id="JAODNV010000016">
    <property type="protein sequence ID" value="MCT8991469.1"/>
    <property type="molecule type" value="Genomic_DNA"/>
</dbReference>
<dbReference type="AlphaFoldDB" id="A0A9X2XB69"/>
<evidence type="ECO:0000313" key="6">
    <source>
        <dbReference type="Proteomes" id="UP001149009"/>
    </source>
</evidence>
<dbReference type="PANTHER" id="PTHR43537:SF44">
    <property type="entry name" value="GNTR FAMILY REGULATORY PROTEIN"/>
    <property type="match status" value="1"/>
</dbReference>
<organism evidence="5 6">
    <name type="scientific">Chelativorans petroleitrophicus</name>
    <dbReference type="NCBI Taxonomy" id="2975484"/>
    <lineage>
        <taxon>Bacteria</taxon>
        <taxon>Pseudomonadati</taxon>
        <taxon>Pseudomonadota</taxon>
        <taxon>Alphaproteobacteria</taxon>
        <taxon>Hyphomicrobiales</taxon>
        <taxon>Phyllobacteriaceae</taxon>
        <taxon>Chelativorans</taxon>
    </lineage>
</organism>
<comment type="caution">
    <text evidence="5">The sequence shown here is derived from an EMBL/GenBank/DDBJ whole genome shotgun (WGS) entry which is preliminary data.</text>
</comment>
<dbReference type="GO" id="GO:0003700">
    <property type="term" value="F:DNA-binding transcription factor activity"/>
    <property type="evidence" value="ECO:0007669"/>
    <property type="project" value="InterPro"/>
</dbReference>
<feature type="domain" description="HTH gntR-type" evidence="4">
    <location>
        <begin position="6"/>
        <end position="74"/>
    </location>
</feature>
<dbReference type="SMART" id="SM00895">
    <property type="entry name" value="FCD"/>
    <property type="match status" value="1"/>
</dbReference>
<evidence type="ECO:0000256" key="3">
    <source>
        <dbReference type="ARBA" id="ARBA00023163"/>
    </source>
</evidence>
<protein>
    <submittedName>
        <fullName evidence="5">FadR family transcriptional regulator</fullName>
    </submittedName>
</protein>
<dbReference type="InterPro" id="IPR000524">
    <property type="entry name" value="Tscrpt_reg_HTH_GntR"/>
</dbReference>
<dbReference type="InterPro" id="IPR008920">
    <property type="entry name" value="TF_FadR/GntR_C"/>
</dbReference>
<dbReference type="InterPro" id="IPR036390">
    <property type="entry name" value="WH_DNA-bd_sf"/>
</dbReference>
<dbReference type="SMART" id="SM00345">
    <property type="entry name" value="HTH_GNTR"/>
    <property type="match status" value="1"/>
</dbReference>
<dbReference type="PANTHER" id="PTHR43537">
    <property type="entry name" value="TRANSCRIPTIONAL REGULATOR, GNTR FAMILY"/>
    <property type="match status" value="1"/>
</dbReference>
<dbReference type="CDD" id="cd07377">
    <property type="entry name" value="WHTH_GntR"/>
    <property type="match status" value="1"/>
</dbReference>
<dbReference type="Gene3D" id="1.10.10.10">
    <property type="entry name" value="Winged helix-like DNA-binding domain superfamily/Winged helix DNA-binding domain"/>
    <property type="match status" value="1"/>
</dbReference>
<dbReference type="InterPro" id="IPR011711">
    <property type="entry name" value="GntR_C"/>
</dbReference>
<keyword evidence="3" id="KW-0804">Transcription</keyword>
<keyword evidence="6" id="KW-1185">Reference proteome</keyword>
<dbReference type="RefSeq" id="WP_261516400.1">
    <property type="nucleotide sequence ID" value="NZ_JAODNV010000016.1"/>
</dbReference>
<keyword evidence="1" id="KW-0805">Transcription regulation</keyword>
<name>A0A9X2XB69_9HYPH</name>
<dbReference type="Proteomes" id="UP001149009">
    <property type="component" value="Unassembled WGS sequence"/>
</dbReference>
<evidence type="ECO:0000256" key="1">
    <source>
        <dbReference type="ARBA" id="ARBA00023015"/>
    </source>
</evidence>
<dbReference type="InterPro" id="IPR036388">
    <property type="entry name" value="WH-like_DNA-bd_sf"/>
</dbReference>
<evidence type="ECO:0000256" key="2">
    <source>
        <dbReference type="ARBA" id="ARBA00023125"/>
    </source>
</evidence>
<dbReference type="SUPFAM" id="SSF48008">
    <property type="entry name" value="GntR ligand-binding domain-like"/>
    <property type="match status" value="1"/>
</dbReference>
<accession>A0A9X2XB69</accession>
<reference evidence="5" key="1">
    <citation type="submission" date="2022-08" db="EMBL/GenBank/DDBJ databases">
        <title>Chelativorans sichuanense sp. nov., a paraffin oil-degrading bacterium isolated from a mixture of oil-based drill cuttings and paddy soil.</title>
        <authorList>
            <person name="Yu J."/>
            <person name="Liu H."/>
            <person name="Chen Q."/>
        </authorList>
    </citation>
    <scope>NUCLEOTIDE SEQUENCE</scope>
    <source>
        <strain evidence="5">SCAU 2101</strain>
    </source>
</reference>
<proteinExistence type="predicted"/>
<keyword evidence="2" id="KW-0238">DNA-binding</keyword>
<dbReference type="SUPFAM" id="SSF46785">
    <property type="entry name" value="Winged helix' DNA-binding domain"/>
    <property type="match status" value="1"/>
</dbReference>
<dbReference type="PRINTS" id="PR00035">
    <property type="entry name" value="HTHGNTR"/>
</dbReference>
<dbReference type="Pfam" id="PF07729">
    <property type="entry name" value="FCD"/>
    <property type="match status" value="1"/>
</dbReference>
<dbReference type="GO" id="GO:0003677">
    <property type="term" value="F:DNA binding"/>
    <property type="evidence" value="ECO:0007669"/>
    <property type="project" value="UniProtKB-KW"/>
</dbReference>
<evidence type="ECO:0000259" key="4">
    <source>
        <dbReference type="PROSITE" id="PS50949"/>
    </source>
</evidence>
<gene>
    <name evidence="5" type="ORF">NYR54_14390</name>
</gene>
<evidence type="ECO:0000313" key="5">
    <source>
        <dbReference type="EMBL" id="MCT8991469.1"/>
    </source>
</evidence>
<dbReference type="Gene3D" id="1.20.120.530">
    <property type="entry name" value="GntR ligand-binding domain-like"/>
    <property type="match status" value="1"/>
</dbReference>
<sequence>MRSKAAENRDALHARILDALESGELAKGGRLFPERELCTRLDVGRYALRRALSKLEAEGVIWRRQGQGTFLSAVYPPMGENFLQQTSDTSPADMMEVRIEFEPILARLCALRASREQIRDIREKAAIAAQADTSRRFENSDFAFHRAVARGTNNVLLLAMYDLATATLRRADWRVARQSTFSHSRRSEVAREHDDIVTAIVERNPRAAEDAMRKHLQSVYDYLQRQHI</sequence>